<accession>A0A9N8ZZR7</accession>
<organism evidence="1 2">
    <name type="scientific">Diversispora eburnea</name>
    <dbReference type="NCBI Taxonomy" id="1213867"/>
    <lineage>
        <taxon>Eukaryota</taxon>
        <taxon>Fungi</taxon>
        <taxon>Fungi incertae sedis</taxon>
        <taxon>Mucoromycota</taxon>
        <taxon>Glomeromycotina</taxon>
        <taxon>Glomeromycetes</taxon>
        <taxon>Diversisporales</taxon>
        <taxon>Diversisporaceae</taxon>
        <taxon>Diversispora</taxon>
    </lineage>
</organism>
<protein>
    <submittedName>
        <fullName evidence="1">6413_t:CDS:1</fullName>
    </submittedName>
</protein>
<proteinExistence type="predicted"/>
<dbReference type="Proteomes" id="UP000789706">
    <property type="component" value="Unassembled WGS sequence"/>
</dbReference>
<dbReference type="EMBL" id="CAJVPK010000457">
    <property type="protein sequence ID" value="CAG8513064.1"/>
    <property type="molecule type" value="Genomic_DNA"/>
</dbReference>
<dbReference type="AlphaFoldDB" id="A0A9N8ZZR7"/>
<name>A0A9N8ZZR7_9GLOM</name>
<evidence type="ECO:0000313" key="1">
    <source>
        <dbReference type="EMBL" id="CAG8513064.1"/>
    </source>
</evidence>
<keyword evidence="2" id="KW-1185">Reference proteome</keyword>
<sequence length="61" mass="6341">MPASHVYSTAGANGVPDASIYTIKVSTACSHFRQSSSALAFIPTAPAPGLVVPQRKITIKQ</sequence>
<gene>
    <name evidence="1" type="ORF">DEBURN_LOCUS5276</name>
</gene>
<reference evidence="1" key="1">
    <citation type="submission" date="2021-06" db="EMBL/GenBank/DDBJ databases">
        <authorList>
            <person name="Kallberg Y."/>
            <person name="Tangrot J."/>
            <person name="Rosling A."/>
        </authorList>
    </citation>
    <scope>NUCLEOTIDE SEQUENCE</scope>
    <source>
        <strain evidence="1">AZ414A</strain>
    </source>
</reference>
<evidence type="ECO:0000313" key="2">
    <source>
        <dbReference type="Proteomes" id="UP000789706"/>
    </source>
</evidence>
<comment type="caution">
    <text evidence="1">The sequence shown here is derived from an EMBL/GenBank/DDBJ whole genome shotgun (WGS) entry which is preliminary data.</text>
</comment>